<evidence type="ECO:0000313" key="2">
    <source>
        <dbReference type="EMBL" id="GMM52382.1"/>
    </source>
</evidence>
<evidence type="ECO:0000256" key="1">
    <source>
        <dbReference type="SAM" id="MobiDB-lite"/>
    </source>
</evidence>
<comment type="caution">
    <text evidence="2">The sequence shown here is derived from an EMBL/GenBank/DDBJ whole genome shotgun (WGS) entry which is preliminary data.</text>
</comment>
<gene>
    <name evidence="2" type="ORF">DASB73_033450</name>
</gene>
<feature type="region of interest" description="Disordered" evidence="1">
    <location>
        <begin position="313"/>
        <end position="335"/>
    </location>
</feature>
<evidence type="ECO:0000313" key="3">
    <source>
        <dbReference type="Proteomes" id="UP001362899"/>
    </source>
</evidence>
<dbReference type="AlphaFoldDB" id="A0AAV5RMA5"/>
<dbReference type="SUPFAM" id="SSF81901">
    <property type="entry name" value="HCP-like"/>
    <property type="match status" value="1"/>
</dbReference>
<sequence>MVCGLPKSVIQKYFYKFKVPLRYKDVDSLIKLCSVPNYDTTTFPSKYTPFSLIQTKRAFEECRKTEGVFTKAALEAESNLLEAAADMGDPTAISLLCASRMQPKSATADDMESGGKLLKQLMDSKFALAFKVSGDLAYTMGHSKEALRLYEMAIENDLNDDKLEVECFRNIGHIAFKDMQLIKAREAFSNACLLSGNTKQVSDCHYLLAQLREPDRIAARQHLEVAASFGLHDAFLPLASLLLNWFNEPLLAKQWFQLAESTDTTGAALIGSLDSSMRLKDNRGALEVMRRIRLRPDAESLLSYRRASIAKLDKPEPKKAVKTSSSSSSSTRWEF</sequence>
<organism evidence="2 3">
    <name type="scientific">Starmerella bacillaris</name>
    <name type="common">Yeast</name>
    <name type="synonym">Candida zemplinina</name>
    <dbReference type="NCBI Taxonomy" id="1247836"/>
    <lineage>
        <taxon>Eukaryota</taxon>
        <taxon>Fungi</taxon>
        <taxon>Dikarya</taxon>
        <taxon>Ascomycota</taxon>
        <taxon>Saccharomycotina</taxon>
        <taxon>Dipodascomycetes</taxon>
        <taxon>Dipodascales</taxon>
        <taxon>Trichomonascaceae</taxon>
        <taxon>Starmerella</taxon>
    </lineage>
</organism>
<reference evidence="2 3" key="1">
    <citation type="journal article" date="2023" name="Elife">
        <title>Identification of key yeast species and microbe-microbe interactions impacting larval growth of Drosophila in the wild.</title>
        <authorList>
            <person name="Mure A."/>
            <person name="Sugiura Y."/>
            <person name="Maeda R."/>
            <person name="Honda K."/>
            <person name="Sakurai N."/>
            <person name="Takahashi Y."/>
            <person name="Watada M."/>
            <person name="Katoh T."/>
            <person name="Gotoh A."/>
            <person name="Gotoh Y."/>
            <person name="Taniguchi I."/>
            <person name="Nakamura K."/>
            <person name="Hayashi T."/>
            <person name="Katayama T."/>
            <person name="Uemura T."/>
            <person name="Hattori Y."/>
        </authorList>
    </citation>
    <scope>NUCLEOTIDE SEQUENCE [LARGE SCALE GENOMIC DNA]</scope>
    <source>
        <strain evidence="2 3">SB-73</strain>
    </source>
</reference>
<dbReference type="EMBL" id="BTGC01000008">
    <property type="protein sequence ID" value="GMM52382.1"/>
    <property type="molecule type" value="Genomic_DNA"/>
</dbReference>
<dbReference type="Proteomes" id="UP001362899">
    <property type="component" value="Unassembled WGS sequence"/>
</dbReference>
<proteinExistence type="predicted"/>
<protein>
    <submittedName>
        <fullName evidence="2">Mss2 protein</fullName>
    </submittedName>
</protein>
<feature type="compositionally biased region" description="Low complexity" evidence="1">
    <location>
        <begin position="324"/>
        <end position="335"/>
    </location>
</feature>
<dbReference type="InterPro" id="IPR011990">
    <property type="entry name" value="TPR-like_helical_dom_sf"/>
</dbReference>
<name>A0AAV5RMA5_STABA</name>
<keyword evidence="3" id="KW-1185">Reference proteome</keyword>
<dbReference type="Gene3D" id="1.25.40.10">
    <property type="entry name" value="Tetratricopeptide repeat domain"/>
    <property type="match status" value="1"/>
</dbReference>
<accession>A0AAV5RMA5</accession>